<dbReference type="SMART" id="SM00304">
    <property type="entry name" value="HAMP"/>
    <property type="match status" value="1"/>
</dbReference>
<evidence type="ECO:0000259" key="7">
    <source>
        <dbReference type="PROSITE" id="PS50885"/>
    </source>
</evidence>
<dbReference type="InterPro" id="IPR004090">
    <property type="entry name" value="Chemotax_Me-accpt_rcpt"/>
</dbReference>
<dbReference type="PANTHER" id="PTHR43531">
    <property type="entry name" value="PROTEIN ICFG"/>
    <property type="match status" value="1"/>
</dbReference>
<evidence type="ECO:0000313" key="8">
    <source>
        <dbReference type="EMBL" id="MBL0390503.1"/>
    </source>
</evidence>
<dbReference type="InterPro" id="IPR051310">
    <property type="entry name" value="MCP_chemotaxis"/>
</dbReference>
<dbReference type="EMBL" id="JAEQNE010000001">
    <property type="protein sequence ID" value="MBL0390503.1"/>
    <property type="molecule type" value="Genomic_DNA"/>
</dbReference>
<dbReference type="InterPro" id="IPR004089">
    <property type="entry name" value="MCPsignal_dom"/>
</dbReference>
<feature type="domain" description="HAMP" evidence="7">
    <location>
        <begin position="66"/>
        <end position="118"/>
    </location>
</feature>
<name>A0A936YVI8_9BURK</name>
<dbReference type="GO" id="GO:0006935">
    <property type="term" value="P:chemotaxis"/>
    <property type="evidence" value="ECO:0007669"/>
    <property type="project" value="InterPro"/>
</dbReference>
<comment type="subcellular location">
    <subcellularLocation>
        <location evidence="1">Membrane</location>
    </subcellularLocation>
</comment>
<evidence type="ECO:0000256" key="2">
    <source>
        <dbReference type="ARBA" id="ARBA00022481"/>
    </source>
</evidence>
<dbReference type="GO" id="GO:0004888">
    <property type="term" value="F:transmembrane signaling receptor activity"/>
    <property type="evidence" value="ECO:0007669"/>
    <property type="project" value="InterPro"/>
</dbReference>
<dbReference type="AlphaFoldDB" id="A0A936YVI8"/>
<evidence type="ECO:0000256" key="5">
    <source>
        <dbReference type="SAM" id="Phobius"/>
    </source>
</evidence>
<organism evidence="8 9">
    <name type="scientific">Ramlibacter monticola</name>
    <dbReference type="NCBI Taxonomy" id="1926872"/>
    <lineage>
        <taxon>Bacteria</taxon>
        <taxon>Pseudomonadati</taxon>
        <taxon>Pseudomonadota</taxon>
        <taxon>Betaproteobacteria</taxon>
        <taxon>Burkholderiales</taxon>
        <taxon>Comamonadaceae</taxon>
        <taxon>Ramlibacter</taxon>
    </lineage>
</organism>
<evidence type="ECO:0000313" key="9">
    <source>
        <dbReference type="Proteomes" id="UP000599109"/>
    </source>
</evidence>
<dbReference type="Proteomes" id="UP000599109">
    <property type="component" value="Unassembled WGS sequence"/>
</dbReference>
<dbReference type="CDD" id="cd11386">
    <property type="entry name" value="MCP_signal"/>
    <property type="match status" value="1"/>
</dbReference>
<dbReference type="PRINTS" id="PR00260">
    <property type="entry name" value="CHEMTRNSDUCR"/>
</dbReference>
<dbReference type="PROSITE" id="PS50111">
    <property type="entry name" value="CHEMOTAXIS_TRANSDUC_2"/>
    <property type="match status" value="1"/>
</dbReference>
<comment type="caution">
    <text evidence="8">The sequence shown here is derived from an EMBL/GenBank/DDBJ whole genome shotgun (WGS) entry which is preliminary data.</text>
</comment>
<keyword evidence="5" id="KW-0812">Transmembrane</keyword>
<sequence length="405" mass="41739">MQMQNADTAFQDMVHVFAQLVARQEAHAQSAYERADAAFNKAVAALLVLGALALVISAMVAVAMSRNLVRPLKTAIAHAGRIAGGDLTAEIRTDASDETGDLLRALDGMNRGLVSIVGHVRAGTEAISAASTQISSGSQDLSQRTEEQASSLEETAASMEELTSTVKQNADSAREAHQLAAQASQTAQQGGEVMRNVVDTMGRIEGSARRITDIISVIDGIAFQTNILALNAAVEAARAGDQGRGFAVVAAEVRNLAQRSAAAAREIKALIDESTGNVAAGSSLVGQAGHTMQDVVESIRRVSTIVAEISAATLEQTRGIEQVNQAIADMEGVTQQNASLVEEASAAAHAMREQAGDLLKSVSVFRLADRQAVTLAPRGPGAGGLLPARPAASAAGPLALAPAAA</sequence>
<keyword evidence="5" id="KW-1133">Transmembrane helix</keyword>
<keyword evidence="2" id="KW-0488">Methylation</keyword>
<evidence type="ECO:0000259" key="6">
    <source>
        <dbReference type="PROSITE" id="PS50111"/>
    </source>
</evidence>
<dbReference type="SMART" id="SM00283">
    <property type="entry name" value="MA"/>
    <property type="match status" value="1"/>
</dbReference>
<dbReference type="CDD" id="cd06225">
    <property type="entry name" value="HAMP"/>
    <property type="match status" value="1"/>
</dbReference>
<reference evidence="8 9" key="1">
    <citation type="journal article" date="2017" name="Int. J. Syst. Evol. Microbiol.">
        <title>Ramlibacter monticola sp. nov., isolated from forest soil.</title>
        <authorList>
            <person name="Chaudhary D.K."/>
            <person name="Kim J."/>
        </authorList>
    </citation>
    <scope>NUCLEOTIDE SEQUENCE [LARGE SCALE GENOMIC DNA]</scope>
    <source>
        <strain evidence="8 9">KACC 19175</strain>
    </source>
</reference>
<gene>
    <name evidence="8" type="ORF">JJ685_05045</name>
</gene>
<dbReference type="InterPro" id="IPR003660">
    <property type="entry name" value="HAMP_dom"/>
</dbReference>
<evidence type="ECO:0000256" key="1">
    <source>
        <dbReference type="ARBA" id="ARBA00004370"/>
    </source>
</evidence>
<dbReference type="Pfam" id="PF00015">
    <property type="entry name" value="MCPsignal"/>
    <property type="match status" value="1"/>
</dbReference>
<protein>
    <submittedName>
        <fullName evidence="8">HAMP domain-containing protein</fullName>
    </submittedName>
</protein>
<proteinExistence type="inferred from homology"/>
<evidence type="ECO:0000256" key="3">
    <source>
        <dbReference type="ARBA" id="ARBA00029447"/>
    </source>
</evidence>
<dbReference type="PANTHER" id="PTHR43531:SF14">
    <property type="entry name" value="METHYL-ACCEPTING CHEMOTAXIS PROTEIN I-RELATED"/>
    <property type="match status" value="1"/>
</dbReference>
<keyword evidence="4" id="KW-0807">Transducer</keyword>
<dbReference type="PROSITE" id="PS50885">
    <property type="entry name" value="HAMP"/>
    <property type="match status" value="1"/>
</dbReference>
<dbReference type="SUPFAM" id="SSF58104">
    <property type="entry name" value="Methyl-accepting chemotaxis protein (MCP) signaling domain"/>
    <property type="match status" value="1"/>
</dbReference>
<keyword evidence="9" id="KW-1185">Reference proteome</keyword>
<dbReference type="FunFam" id="1.10.287.950:FF:000001">
    <property type="entry name" value="Methyl-accepting chemotaxis sensory transducer"/>
    <property type="match status" value="1"/>
</dbReference>
<feature type="domain" description="Methyl-accepting transducer" evidence="6">
    <location>
        <begin position="123"/>
        <end position="352"/>
    </location>
</feature>
<comment type="similarity">
    <text evidence="3">Belongs to the methyl-accepting chemotaxis (MCP) protein family.</text>
</comment>
<accession>A0A936YVI8</accession>
<dbReference type="Gene3D" id="1.10.287.950">
    <property type="entry name" value="Methyl-accepting chemotaxis protein"/>
    <property type="match status" value="1"/>
</dbReference>
<dbReference type="GO" id="GO:0005886">
    <property type="term" value="C:plasma membrane"/>
    <property type="evidence" value="ECO:0007669"/>
    <property type="project" value="TreeGrafter"/>
</dbReference>
<feature type="transmembrane region" description="Helical" evidence="5">
    <location>
        <begin position="42"/>
        <end position="64"/>
    </location>
</feature>
<evidence type="ECO:0000256" key="4">
    <source>
        <dbReference type="PROSITE-ProRule" id="PRU00284"/>
    </source>
</evidence>
<dbReference type="Pfam" id="PF00672">
    <property type="entry name" value="HAMP"/>
    <property type="match status" value="1"/>
</dbReference>
<keyword evidence="5" id="KW-0472">Membrane</keyword>
<dbReference type="GO" id="GO:0007165">
    <property type="term" value="P:signal transduction"/>
    <property type="evidence" value="ECO:0007669"/>
    <property type="project" value="UniProtKB-KW"/>
</dbReference>